<feature type="transmembrane region" description="Helical" evidence="6">
    <location>
        <begin position="122"/>
        <end position="140"/>
    </location>
</feature>
<proteinExistence type="predicted"/>
<dbReference type="PANTHER" id="PTHR42829">
    <property type="entry name" value="NADH-UBIQUINONE OXIDOREDUCTASE CHAIN 5"/>
    <property type="match status" value="1"/>
</dbReference>
<evidence type="ECO:0000256" key="5">
    <source>
        <dbReference type="RuleBase" id="RU000320"/>
    </source>
</evidence>
<reference evidence="8 9" key="1">
    <citation type="submission" date="2019-03" db="EMBL/GenBank/DDBJ databases">
        <title>Draft genome sequences of novel Actinobacteria.</title>
        <authorList>
            <person name="Sahin N."/>
            <person name="Ay H."/>
            <person name="Saygin H."/>
        </authorList>
    </citation>
    <scope>NUCLEOTIDE SEQUENCE [LARGE SCALE GENOMIC DNA]</scope>
    <source>
        <strain evidence="8 9">KC712</strain>
    </source>
</reference>
<evidence type="ECO:0000256" key="1">
    <source>
        <dbReference type="ARBA" id="ARBA00004127"/>
    </source>
</evidence>
<feature type="transmembrane region" description="Helical" evidence="6">
    <location>
        <begin position="192"/>
        <end position="214"/>
    </location>
</feature>
<keyword evidence="4 6" id="KW-0472">Membrane</keyword>
<sequence>MLWLLPGLPIATGAVLAVTRRADRVAPAVATAVAGVTVLLAGWAAVVRPAVETTLFARLPAGLAVDGLAAVMVVTVAVVALAVLVFAAGDIREERSRFSGLMLVFVGAMLVTVMATDFVVLLMGWELMGAMSYALIGFWWREPDRVRSASLAFVTTRAADLGLYLAAGCALAGTLSLGLVGVEAAERPWLDLIAGGVVVAALGKSAQLPFSFWLSRAMAGPSPVSALLHSATMVAAGAFLLLRLQPLLAATGWAATLVAWAGGLTALLLGAVAVAQRELKQLLAASTCAQVGFMVLAAGVSAVAGGTAHLVAHAAVKSLLFLVAGAWLTTLGTQELGELSGAARRHRLTGVTFTIGGLALAGLPPLSLWVTKDLILAAVDSPALHVVGLAATLLAAVYAGQAVIAVWRPGGGWEARPMSVLEQVPLPPLAFLAVALGLVGMPAVLAGWSRLLGAPAPGPGPVELALSGALAIAVVVLARLRPQRRAAPGFLRDWLRLESAARLLVWRPLLAAGRGLARFDDHVVDGLVRAVPRGGMAVARFARSPFEAGVDGVVSGVSATVARLGELARRPQTGQVHTYFAQAAVGLVLLAVVIALVR</sequence>
<dbReference type="OrthoDB" id="9811798at2"/>
<keyword evidence="9" id="KW-1185">Reference proteome</keyword>
<accession>A0A4R4WV79</accession>
<feature type="transmembrane region" description="Helical" evidence="6">
    <location>
        <begin position="428"/>
        <end position="448"/>
    </location>
</feature>
<feature type="transmembrane region" description="Helical" evidence="6">
    <location>
        <begin position="98"/>
        <end position="116"/>
    </location>
</feature>
<dbReference type="GO" id="GO:0042773">
    <property type="term" value="P:ATP synthesis coupled electron transport"/>
    <property type="evidence" value="ECO:0007669"/>
    <property type="project" value="InterPro"/>
</dbReference>
<dbReference type="PANTHER" id="PTHR42829:SF2">
    <property type="entry name" value="NADH-UBIQUINONE OXIDOREDUCTASE CHAIN 5"/>
    <property type="match status" value="1"/>
</dbReference>
<keyword evidence="3 6" id="KW-1133">Transmembrane helix</keyword>
<dbReference type="GO" id="GO:0012505">
    <property type="term" value="C:endomembrane system"/>
    <property type="evidence" value="ECO:0007669"/>
    <property type="project" value="UniProtKB-SubCell"/>
</dbReference>
<comment type="caution">
    <text evidence="8">The sequence shown here is derived from an EMBL/GenBank/DDBJ whole genome shotgun (WGS) entry which is preliminary data.</text>
</comment>
<dbReference type="InterPro" id="IPR001750">
    <property type="entry name" value="ND/Mrp_TM"/>
</dbReference>
<feature type="transmembrane region" description="Helical" evidence="6">
    <location>
        <begin position="350"/>
        <end position="371"/>
    </location>
</feature>
<feature type="transmembrane region" description="Helical" evidence="6">
    <location>
        <begin position="383"/>
        <end position="407"/>
    </location>
</feature>
<evidence type="ECO:0000313" key="8">
    <source>
        <dbReference type="EMBL" id="TDD21528.1"/>
    </source>
</evidence>
<feature type="transmembrane region" description="Helical" evidence="6">
    <location>
        <begin position="226"/>
        <end position="244"/>
    </location>
</feature>
<feature type="transmembrane region" description="Helical" evidence="6">
    <location>
        <begin position="67"/>
        <end position="86"/>
    </location>
</feature>
<feature type="transmembrane region" description="Helical" evidence="6">
    <location>
        <begin position="579"/>
        <end position="597"/>
    </location>
</feature>
<gene>
    <name evidence="8" type="ORF">E1294_14570</name>
</gene>
<evidence type="ECO:0000313" key="9">
    <source>
        <dbReference type="Proteomes" id="UP000294543"/>
    </source>
</evidence>
<feature type="transmembrane region" description="Helical" evidence="6">
    <location>
        <begin position="460"/>
        <end position="480"/>
    </location>
</feature>
<evidence type="ECO:0000256" key="6">
    <source>
        <dbReference type="SAM" id="Phobius"/>
    </source>
</evidence>
<evidence type="ECO:0000259" key="7">
    <source>
        <dbReference type="Pfam" id="PF00361"/>
    </source>
</evidence>
<feature type="transmembrane region" description="Helical" evidence="6">
    <location>
        <begin position="161"/>
        <end position="180"/>
    </location>
</feature>
<dbReference type="Proteomes" id="UP000294543">
    <property type="component" value="Unassembled WGS sequence"/>
</dbReference>
<name>A0A4R4WV79_9ACTN</name>
<feature type="transmembrane region" description="Helical" evidence="6">
    <location>
        <begin position="282"/>
        <end position="304"/>
    </location>
</feature>
<evidence type="ECO:0000256" key="2">
    <source>
        <dbReference type="ARBA" id="ARBA00022692"/>
    </source>
</evidence>
<dbReference type="Gene3D" id="1.20.5.2700">
    <property type="match status" value="1"/>
</dbReference>
<dbReference type="InterPro" id="IPR003945">
    <property type="entry name" value="NU5C-like"/>
</dbReference>
<dbReference type="GO" id="GO:0008137">
    <property type="term" value="F:NADH dehydrogenase (ubiquinone) activity"/>
    <property type="evidence" value="ECO:0007669"/>
    <property type="project" value="InterPro"/>
</dbReference>
<dbReference type="GO" id="GO:0015990">
    <property type="term" value="P:electron transport coupled proton transport"/>
    <property type="evidence" value="ECO:0007669"/>
    <property type="project" value="TreeGrafter"/>
</dbReference>
<evidence type="ECO:0000256" key="4">
    <source>
        <dbReference type="ARBA" id="ARBA00023136"/>
    </source>
</evidence>
<organism evidence="8 9">
    <name type="scientific">Nonomuraea diastatica</name>
    <dbReference type="NCBI Taxonomy" id="1848329"/>
    <lineage>
        <taxon>Bacteria</taxon>
        <taxon>Bacillati</taxon>
        <taxon>Actinomycetota</taxon>
        <taxon>Actinomycetes</taxon>
        <taxon>Streptosporangiales</taxon>
        <taxon>Streptosporangiaceae</taxon>
        <taxon>Nonomuraea</taxon>
    </lineage>
</organism>
<evidence type="ECO:0000256" key="3">
    <source>
        <dbReference type="ARBA" id="ARBA00022989"/>
    </source>
</evidence>
<dbReference type="AlphaFoldDB" id="A0A4R4WV79"/>
<feature type="transmembrane region" description="Helical" evidence="6">
    <location>
        <begin position="250"/>
        <end position="275"/>
    </location>
</feature>
<dbReference type="EMBL" id="SMKP01000034">
    <property type="protein sequence ID" value="TDD21528.1"/>
    <property type="molecule type" value="Genomic_DNA"/>
</dbReference>
<dbReference type="PRINTS" id="PR01434">
    <property type="entry name" value="NADHDHGNASE5"/>
</dbReference>
<feature type="domain" description="NADH:quinone oxidoreductase/Mrp antiporter transmembrane" evidence="7">
    <location>
        <begin position="115"/>
        <end position="381"/>
    </location>
</feature>
<dbReference type="Pfam" id="PF00361">
    <property type="entry name" value="Proton_antipo_M"/>
    <property type="match status" value="1"/>
</dbReference>
<dbReference type="GO" id="GO:0003954">
    <property type="term" value="F:NADH dehydrogenase activity"/>
    <property type="evidence" value="ECO:0007669"/>
    <property type="project" value="TreeGrafter"/>
</dbReference>
<protein>
    <submittedName>
        <fullName evidence="8">NADH-quinone oxidoreductase subunit L</fullName>
    </submittedName>
</protein>
<dbReference type="GO" id="GO:0016020">
    <property type="term" value="C:membrane"/>
    <property type="evidence" value="ECO:0007669"/>
    <property type="project" value="UniProtKB-SubCell"/>
</dbReference>
<comment type="subcellular location">
    <subcellularLocation>
        <location evidence="1">Endomembrane system</location>
        <topology evidence="1">Multi-pass membrane protein</topology>
    </subcellularLocation>
    <subcellularLocation>
        <location evidence="5">Membrane</location>
        <topology evidence="5">Multi-pass membrane protein</topology>
    </subcellularLocation>
</comment>
<feature type="transmembrane region" description="Helical" evidence="6">
    <location>
        <begin position="25"/>
        <end position="47"/>
    </location>
</feature>
<keyword evidence="2 5" id="KW-0812">Transmembrane</keyword>